<evidence type="ECO:0000256" key="8">
    <source>
        <dbReference type="RuleBase" id="RU000644"/>
    </source>
</evidence>
<dbReference type="FunFam" id="2.40.30.10:FF:000008">
    <property type="entry name" value="Translation initiation factor IF-2"/>
    <property type="match status" value="1"/>
</dbReference>
<dbReference type="FunFam" id="3.40.50.10050:FF:000001">
    <property type="entry name" value="Translation initiation factor IF-2"/>
    <property type="match status" value="1"/>
</dbReference>
<evidence type="ECO:0000313" key="11">
    <source>
        <dbReference type="Proteomes" id="UP000604381"/>
    </source>
</evidence>
<keyword evidence="7" id="KW-0963">Cytoplasm</keyword>
<keyword evidence="3 7" id="KW-0396">Initiation factor</keyword>
<dbReference type="NCBIfam" id="TIGR00487">
    <property type="entry name" value="IF-2"/>
    <property type="match status" value="1"/>
</dbReference>
<keyword evidence="4 7" id="KW-0547">Nucleotide-binding</keyword>
<dbReference type="GO" id="GO:0003743">
    <property type="term" value="F:translation initiation factor activity"/>
    <property type="evidence" value="ECO:0007669"/>
    <property type="project" value="UniProtKB-UniRule"/>
</dbReference>
<name>A0A930XXD7_9GAMM</name>
<evidence type="ECO:0000313" key="10">
    <source>
        <dbReference type="EMBL" id="MBF2734514.1"/>
    </source>
</evidence>
<dbReference type="SUPFAM" id="SSF52156">
    <property type="entry name" value="Initiation factor IF2/eIF5b, domain 3"/>
    <property type="match status" value="1"/>
</dbReference>
<feature type="domain" description="Tr-type G" evidence="9">
    <location>
        <begin position="94"/>
        <end position="266"/>
    </location>
</feature>
<feature type="region of interest" description="G-domain" evidence="7">
    <location>
        <begin position="97"/>
        <end position="245"/>
    </location>
</feature>
<dbReference type="InterPro" id="IPR005225">
    <property type="entry name" value="Small_GTP-bd"/>
</dbReference>
<comment type="function">
    <text evidence="7 8">One of the essential components for the initiation of protein synthesis. Protects formylmethionyl-tRNA from spontaneous hydrolysis and promotes its binding to the 30S ribosomal subunits. Also involved in the hydrolysis of GTP during the formation of the 70S ribosomal complex.</text>
</comment>
<dbReference type="InterPro" id="IPR000795">
    <property type="entry name" value="T_Tr_GTP-bd_dom"/>
</dbReference>
<gene>
    <name evidence="7" type="primary">infB</name>
    <name evidence="10" type="ORF">ISN26_00195</name>
</gene>
<dbReference type="Pfam" id="PF22042">
    <property type="entry name" value="EF-G_D2"/>
    <property type="match status" value="1"/>
</dbReference>
<feature type="binding site" evidence="7">
    <location>
        <begin position="149"/>
        <end position="153"/>
    </location>
    <ligand>
        <name>GTP</name>
        <dbReference type="ChEBI" id="CHEBI:37565"/>
    </ligand>
</feature>
<dbReference type="GO" id="GO:0005737">
    <property type="term" value="C:cytoplasm"/>
    <property type="evidence" value="ECO:0007669"/>
    <property type="project" value="UniProtKB-SubCell"/>
</dbReference>
<dbReference type="AlphaFoldDB" id="A0A930XXD7"/>
<sequence length="599" mass="65528">MPKRQEFAKPIKERILEIEVPDRIEAARLAEKMAVKAEAVIAKLRELDLDEAEELDQDAACLVVEEFNHRPVRMRTAAEDLIKGDRGTGSEVVRRPPIVTVMGHVNHGKTTLLDQIRKARVAASEDGGITQHIGSYQVQTEYGSVTMIDTPGHEVFSEMRARGANLTDIVVLVVAVDDGVQPQTLEAIAHARDAKVEIVVALNKIDIPGADKSAILNELAAQGIETTALGGAVPVVEISALHGQNIDGLLKEIIDIAELHEFKAPVDVEPQGTVIEAKMEKGLGPVATAIVKEGRLRKGSYLICDVAHGKVRELRDENGQVIKEAGPSTPVQIQGLSDLPQVGCDFYVTTEQRARDYVKEVRFRSQQHAHANSRTDRVEADSIQEMLRMAKEVEEKKVINLVLKADVAGTREAMLQALEKIGNDSAELKVVLSGLGPITESDVNMAAASGALMVGFRVTANSKARKLIEDRKLRTYFSDVFYEVTDFVRAQLEGMLQPVVNEEVRGAALVKEVFTIHKIGRIAGCGVTEGTIERKLPVRVVRDGTIVAKTKIAELRHYKDQADSVKAGSDCGICLERFADFKPGDLIETYEEITSAQKL</sequence>
<dbReference type="HAMAP" id="MF_00100_B">
    <property type="entry name" value="IF_2_B"/>
    <property type="match status" value="1"/>
</dbReference>
<evidence type="ECO:0000256" key="1">
    <source>
        <dbReference type="ARBA" id="ARBA00007733"/>
    </source>
</evidence>
<dbReference type="InterPro" id="IPR023115">
    <property type="entry name" value="TIF_IF2_dom3"/>
</dbReference>
<dbReference type="InterPro" id="IPR027417">
    <property type="entry name" value="P-loop_NTPase"/>
</dbReference>
<reference evidence="10" key="1">
    <citation type="submission" date="2020-10" db="EMBL/GenBank/DDBJ databases">
        <title>An improved Amphimedon queenslandica hologenome assembly reveals how three proteobacterial symbionts can extend the metabolic phenotypic of their marine sponge host.</title>
        <authorList>
            <person name="Degnan B."/>
            <person name="Degnan S."/>
            <person name="Xiang X."/>
        </authorList>
    </citation>
    <scope>NUCLEOTIDE SEQUENCE</scope>
    <source>
        <strain evidence="10">AqS2</strain>
    </source>
</reference>
<dbReference type="Pfam" id="PF11987">
    <property type="entry name" value="IF-2"/>
    <property type="match status" value="1"/>
</dbReference>
<dbReference type="PANTHER" id="PTHR43381">
    <property type="entry name" value="TRANSLATION INITIATION FACTOR IF-2-RELATED"/>
    <property type="match status" value="1"/>
</dbReference>
<dbReference type="InterPro" id="IPR053905">
    <property type="entry name" value="EF-G-like_DII"/>
</dbReference>
<dbReference type="CDD" id="cd01887">
    <property type="entry name" value="IF2_eIF5B"/>
    <property type="match status" value="1"/>
</dbReference>
<evidence type="ECO:0000256" key="2">
    <source>
        <dbReference type="ARBA" id="ARBA00020675"/>
    </source>
</evidence>
<dbReference type="Gene3D" id="3.40.50.10050">
    <property type="entry name" value="Translation initiation factor IF- 2, domain 3"/>
    <property type="match status" value="1"/>
</dbReference>
<dbReference type="EMBL" id="JADHEI010000009">
    <property type="protein sequence ID" value="MBF2734514.1"/>
    <property type="molecule type" value="Genomic_DNA"/>
</dbReference>
<dbReference type="Gene3D" id="2.40.30.10">
    <property type="entry name" value="Translation factors"/>
    <property type="match status" value="2"/>
</dbReference>
<evidence type="ECO:0000256" key="4">
    <source>
        <dbReference type="ARBA" id="ARBA00022741"/>
    </source>
</evidence>
<evidence type="ECO:0000256" key="6">
    <source>
        <dbReference type="ARBA" id="ARBA00023134"/>
    </source>
</evidence>
<dbReference type="InterPro" id="IPR009000">
    <property type="entry name" value="Transl_B-barrel_sf"/>
</dbReference>
<dbReference type="CDD" id="cd03702">
    <property type="entry name" value="IF2_mtIF2_II"/>
    <property type="match status" value="1"/>
</dbReference>
<dbReference type="CDD" id="cd03692">
    <property type="entry name" value="mtIF2_IVc"/>
    <property type="match status" value="1"/>
</dbReference>
<dbReference type="FunFam" id="3.40.50.300:FF:000019">
    <property type="entry name" value="Translation initiation factor IF-2"/>
    <property type="match status" value="1"/>
</dbReference>
<dbReference type="Gene3D" id="3.40.50.300">
    <property type="entry name" value="P-loop containing nucleotide triphosphate hydrolases"/>
    <property type="match status" value="1"/>
</dbReference>
<dbReference type="Pfam" id="PF00009">
    <property type="entry name" value="GTP_EFTU"/>
    <property type="match status" value="1"/>
</dbReference>
<proteinExistence type="inferred from homology"/>
<evidence type="ECO:0000256" key="5">
    <source>
        <dbReference type="ARBA" id="ARBA00022917"/>
    </source>
</evidence>
<accession>A0A930XXD7</accession>
<dbReference type="GO" id="GO:0005525">
    <property type="term" value="F:GTP binding"/>
    <property type="evidence" value="ECO:0007669"/>
    <property type="project" value="UniProtKB-KW"/>
</dbReference>
<dbReference type="GO" id="GO:0003924">
    <property type="term" value="F:GTPase activity"/>
    <property type="evidence" value="ECO:0007669"/>
    <property type="project" value="UniProtKB-UniRule"/>
</dbReference>
<keyword evidence="5 7" id="KW-0648">Protein biosynthesis</keyword>
<dbReference type="SUPFAM" id="SSF50447">
    <property type="entry name" value="Translation proteins"/>
    <property type="match status" value="2"/>
</dbReference>
<dbReference type="InterPro" id="IPR015760">
    <property type="entry name" value="TIF_IF2"/>
</dbReference>
<organism evidence="10 11">
    <name type="scientific">Candidatus Amphirhobacter heronislandensis</name>
    <dbReference type="NCBI Taxonomy" id="1732024"/>
    <lineage>
        <taxon>Bacteria</taxon>
        <taxon>Pseudomonadati</taxon>
        <taxon>Pseudomonadota</taxon>
        <taxon>Gammaproteobacteria</taxon>
        <taxon>Candidatus Tethybacterales</taxon>
        <taxon>Candidatus Tethybacteraceae</taxon>
        <taxon>Candidatus Amphirhobacter</taxon>
    </lineage>
</organism>
<protein>
    <recommendedName>
        <fullName evidence="2 7">Translation initiation factor IF-2</fullName>
    </recommendedName>
</protein>
<dbReference type="PANTHER" id="PTHR43381:SF4">
    <property type="entry name" value="EUKARYOTIC TRANSLATION INITIATION FACTOR 5B"/>
    <property type="match status" value="1"/>
</dbReference>
<evidence type="ECO:0000256" key="7">
    <source>
        <dbReference type="HAMAP-Rule" id="MF_00100"/>
    </source>
</evidence>
<dbReference type="InterPro" id="IPR036925">
    <property type="entry name" value="TIF_IF2_dom3_sf"/>
</dbReference>
<feature type="binding site" evidence="7">
    <location>
        <begin position="203"/>
        <end position="206"/>
    </location>
    <ligand>
        <name>GTP</name>
        <dbReference type="ChEBI" id="CHEBI:37565"/>
    </ligand>
</feature>
<comment type="subcellular location">
    <subcellularLocation>
        <location evidence="7">Cytoplasm</location>
    </subcellularLocation>
</comment>
<dbReference type="SUPFAM" id="SSF52540">
    <property type="entry name" value="P-loop containing nucleoside triphosphate hydrolases"/>
    <property type="match status" value="1"/>
</dbReference>
<comment type="caution">
    <text evidence="7">Lacks conserved residue(s) required for the propagation of feature annotation.</text>
</comment>
<dbReference type="InterPro" id="IPR000178">
    <property type="entry name" value="TF_IF2_bacterial-like"/>
</dbReference>
<dbReference type="Proteomes" id="UP000604381">
    <property type="component" value="Unassembled WGS sequence"/>
</dbReference>
<evidence type="ECO:0000256" key="3">
    <source>
        <dbReference type="ARBA" id="ARBA00022540"/>
    </source>
</evidence>
<keyword evidence="6 7" id="KW-0342">GTP-binding</keyword>
<keyword evidence="11" id="KW-1185">Reference proteome</keyword>
<dbReference type="InterPro" id="IPR044145">
    <property type="entry name" value="IF2_II"/>
</dbReference>
<dbReference type="PROSITE" id="PS51722">
    <property type="entry name" value="G_TR_2"/>
    <property type="match status" value="1"/>
</dbReference>
<comment type="caution">
    <text evidence="10">The sequence shown here is derived from an EMBL/GenBank/DDBJ whole genome shotgun (WGS) entry which is preliminary data.</text>
</comment>
<comment type="similarity">
    <text evidence="1 7 8">Belongs to the TRAFAC class translation factor GTPase superfamily. Classic translation factor GTPase family. IF-2 subfamily.</text>
</comment>
<dbReference type="NCBIfam" id="TIGR00231">
    <property type="entry name" value="small_GTP"/>
    <property type="match status" value="1"/>
</dbReference>
<evidence type="ECO:0000259" key="9">
    <source>
        <dbReference type="PROSITE" id="PS51722"/>
    </source>
</evidence>